<organism evidence="1">
    <name type="scientific">freshwater metagenome</name>
    <dbReference type="NCBI Taxonomy" id="449393"/>
    <lineage>
        <taxon>unclassified sequences</taxon>
        <taxon>metagenomes</taxon>
        <taxon>ecological metagenomes</taxon>
    </lineage>
</organism>
<dbReference type="Pfam" id="PF03583">
    <property type="entry name" value="LIP"/>
    <property type="match status" value="1"/>
</dbReference>
<name>A0A6J7HYF5_9ZZZZ</name>
<dbReference type="SUPFAM" id="SSF53474">
    <property type="entry name" value="alpha/beta-Hydrolases"/>
    <property type="match status" value="1"/>
</dbReference>
<dbReference type="AlphaFoldDB" id="A0A6J7HYF5"/>
<dbReference type="GO" id="GO:0004806">
    <property type="term" value="F:triacylglycerol lipase activity"/>
    <property type="evidence" value="ECO:0007669"/>
    <property type="project" value="InterPro"/>
</dbReference>
<gene>
    <name evidence="1" type="ORF">UFOPK3472_03690</name>
</gene>
<accession>A0A6J7HYF5</accession>
<sequence length="400" mass="41949">MFASSACRVGTIAVVGILALAGCSQETPRAVAVLDTPLPDIAPSVLDQRGTIVQSTPVEGLDPALADKLGEARTVVYRSVSAYDGQTSEVASTVYRPRGDAPAGGWPVISYGHPTTGLGQDCGPSLSPDLRGYAPTLAAIAEAGFVVTMTDFQGLGWPGEHPYLEPRTAGFNMIDAVRAVRNQYPDTSDRWMAVGGSQGGQASWAANEYSADYGSGLNLVGSVSTSPAVDITGFAEAARNESLTGAQTAFMPLIIDGLSVVHPDLDQSEYLRGAAAGELAGLTSCALPDTEKAALSTQLDAPQVRPASDEATDRLTEWLTEASLPQRRAPAPMLVINGSDDELILPAWVSKAVDAGCRIGERIVHREMAGQGHADADAGDEMYQWMLERFSGKDAPNECP</sequence>
<protein>
    <submittedName>
        <fullName evidence="1">Unannotated protein</fullName>
    </submittedName>
</protein>
<dbReference type="PANTHER" id="PTHR34853:SF1">
    <property type="entry name" value="LIPASE 5"/>
    <property type="match status" value="1"/>
</dbReference>
<dbReference type="PIRSF" id="PIRSF029171">
    <property type="entry name" value="Esterase_LipA"/>
    <property type="match status" value="1"/>
</dbReference>
<dbReference type="PANTHER" id="PTHR34853">
    <property type="match status" value="1"/>
</dbReference>
<proteinExistence type="predicted"/>
<dbReference type="Gene3D" id="3.40.50.1820">
    <property type="entry name" value="alpha/beta hydrolase"/>
    <property type="match status" value="2"/>
</dbReference>
<dbReference type="InterPro" id="IPR029058">
    <property type="entry name" value="AB_hydrolase_fold"/>
</dbReference>
<dbReference type="EMBL" id="CAFBLX010000385">
    <property type="protein sequence ID" value="CAB4923315.1"/>
    <property type="molecule type" value="Genomic_DNA"/>
</dbReference>
<dbReference type="InterPro" id="IPR005152">
    <property type="entry name" value="Lipase_secreted"/>
</dbReference>
<dbReference type="GO" id="GO:0016042">
    <property type="term" value="P:lipid catabolic process"/>
    <property type="evidence" value="ECO:0007669"/>
    <property type="project" value="InterPro"/>
</dbReference>
<reference evidence="1" key="1">
    <citation type="submission" date="2020-05" db="EMBL/GenBank/DDBJ databases">
        <authorList>
            <person name="Chiriac C."/>
            <person name="Salcher M."/>
            <person name="Ghai R."/>
            <person name="Kavagutti S V."/>
        </authorList>
    </citation>
    <scope>NUCLEOTIDE SEQUENCE</scope>
</reference>
<evidence type="ECO:0000313" key="1">
    <source>
        <dbReference type="EMBL" id="CAB4923315.1"/>
    </source>
</evidence>